<dbReference type="OrthoDB" id="10300374at2759"/>
<evidence type="ECO:0000313" key="3">
    <source>
        <dbReference type="Proteomes" id="UP000018144"/>
    </source>
</evidence>
<feature type="compositionally biased region" description="Polar residues" evidence="1">
    <location>
        <begin position="23"/>
        <end position="34"/>
    </location>
</feature>
<protein>
    <submittedName>
        <fullName evidence="2">Uncharacterized protein</fullName>
    </submittedName>
</protein>
<reference evidence="2 3" key="1">
    <citation type="journal article" date="2013" name="PLoS Genet.">
        <title>The genome and development-dependent transcriptomes of Pyronema confluens: a window into fungal evolution.</title>
        <authorList>
            <person name="Traeger S."/>
            <person name="Altegoer F."/>
            <person name="Freitag M."/>
            <person name="Gabaldon T."/>
            <person name="Kempken F."/>
            <person name="Kumar A."/>
            <person name="Marcet-Houben M."/>
            <person name="Poggeler S."/>
            <person name="Stajich J.E."/>
            <person name="Nowrousian M."/>
        </authorList>
    </citation>
    <scope>NUCLEOTIDE SEQUENCE [LARGE SCALE GENOMIC DNA]</scope>
    <source>
        <strain evidence="3">CBS 100304</strain>
        <tissue evidence="2">Vegetative mycelium</tissue>
    </source>
</reference>
<feature type="compositionally biased region" description="Polar residues" evidence="1">
    <location>
        <begin position="186"/>
        <end position="196"/>
    </location>
</feature>
<dbReference type="AlphaFoldDB" id="U4L895"/>
<feature type="compositionally biased region" description="Basic and acidic residues" evidence="1">
    <location>
        <begin position="1"/>
        <end position="12"/>
    </location>
</feature>
<organism evidence="2 3">
    <name type="scientific">Pyronema omphalodes (strain CBS 100304)</name>
    <name type="common">Pyronema confluens</name>
    <dbReference type="NCBI Taxonomy" id="1076935"/>
    <lineage>
        <taxon>Eukaryota</taxon>
        <taxon>Fungi</taxon>
        <taxon>Dikarya</taxon>
        <taxon>Ascomycota</taxon>
        <taxon>Pezizomycotina</taxon>
        <taxon>Pezizomycetes</taxon>
        <taxon>Pezizales</taxon>
        <taxon>Pyronemataceae</taxon>
        <taxon>Pyronema</taxon>
    </lineage>
</organism>
<accession>U4L895</accession>
<feature type="region of interest" description="Disordered" evidence="1">
    <location>
        <begin position="161"/>
        <end position="196"/>
    </location>
</feature>
<dbReference type="EMBL" id="HF935952">
    <property type="protein sequence ID" value="CCX14341.1"/>
    <property type="molecule type" value="Genomic_DNA"/>
</dbReference>
<evidence type="ECO:0000313" key="2">
    <source>
        <dbReference type="EMBL" id="CCX14341.1"/>
    </source>
</evidence>
<feature type="region of interest" description="Disordered" evidence="1">
    <location>
        <begin position="54"/>
        <end position="73"/>
    </location>
</feature>
<keyword evidence="3" id="KW-1185">Reference proteome</keyword>
<sequence length="196" mass="22077">MVLIKADTDTSKPEIGQNDADAGSTTSSNPSEQETALAKPLPDAPLRRLHSTVVPSIALTKPQPSRLPGESKDYSILSRPLADDDKKKIEKKTFYLEYTKPRLIENALPEIAIPFPDDAHLNDNSLIDYKAAVESHRIKLQQRQIDHEYAFEERFKSEDWYQGTSSKTKTAKRGPMDMEWRRSPGIPQSLQIVSTT</sequence>
<proteinExistence type="predicted"/>
<gene>
    <name evidence="2" type="ORF">PCON_13934</name>
</gene>
<name>U4L895_PYROM</name>
<feature type="region of interest" description="Disordered" evidence="1">
    <location>
        <begin position="1"/>
        <end position="47"/>
    </location>
</feature>
<dbReference type="Proteomes" id="UP000018144">
    <property type="component" value="Unassembled WGS sequence"/>
</dbReference>
<evidence type="ECO:0000256" key="1">
    <source>
        <dbReference type="SAM" id="MobiDB-lite"/>
    </source>
</evidence>